<dbReference type="Gene3D" id="3.40.50.300">
    <property type="entry name" value="P-loop containing nucleotide triphosphate hydrolases"/>
    <property type="match status" value="1"/>
</dbReference>
<evidence type="ECO:0000256" key="5">
    <source>
        <dbReference type="ARBA" id="ARBA00022840"/>
    </source>
</evidence>
<keyword evidence="3" id="KW-0547">Nucleotide-binding</keyword>
<dbReference type="Proteomes" id="UP000762676">
    <property type="component" value="Unassembled WGS sequence"/>
</dbReference>
<dbReference type="EMBL" id="BMAT01012409">
    <property type="protein sequence ID" value="GFR91759.1"/>
    <property type="molecule type" value="Genomic_DNA"/>
</dbReference>
<comment type="caution">
    <text evidence="11">The sequence shown here is derived from an EMBL/GenBank/DDBJ whole genome shotgun (WGS) entry which is preliminary data.</text>
</comment>
<dbReference type="InterPro" id="IPR020588">
    <property type="entry name" value="RecA_ATP-bd"/>
</dbReference>
<evidence type="ECO:0000256" key="4">
    <source>
        <dbReference type="ARBA" id="ARBA00022763"/>
    </source>
</evidence>
<keyword evidence="12" id="KW-1185">Reference proteome</keyword>
<organism evidence="11 12">
    <name type="scientific">Elysia marginata</name>
    <dbReference type="NCBI Taxonomy" id="1093978"/>
    <lineage>
        <taxon>Eukaryota</taxon>
        <taxon>Metazoa</taxon>
        <taxon>Spiralia</taxon>
        <taxon>Lophotrochozoa</taxon>
        <taxon>Mollusca</taxon>
        <taxon>Gastropoda</taxon>
        <taxon>Heterobranchia</taxon>
        <taxon>Euthyneura</taxon>
        <taxon>Panpulmonata</taxon>
        <taxon>Sacoglossa</taxon>
        <taxon>Placobranchoidea</taxon>
        <taxon>Plakobranchidae</taxon>
        <taxon>Elysia</taxon>
    </lineage>
</organism>
<dbReference type="PANTHER" id="PTHR46457:SF1">
    <property type="entry name" value="DNA REPAIR PROTEIN RAD51 HOMOLOG 4"/>
    <property type="match status" value="1"/>
</dbReference>
<dbReference type="InterPro" id="IPR051988">
    <property type="entry name" value="HRR_RAD51_Paralog"/>
</dbReference>
<dbReference type="InterPro" id="IPR013632">
    <property type="entry name" value="Rad51_C"/>
</dbReference>
<evidence type="ECO:0000256" key="8">
    <source>
        <dbReference type="ARBA" id="ARBA00023204"/>
    </source>
</evidence>
<dbReference type="GO" id="GO:0003697">
    <property type="term" value="F:single-stranded DNA binding"/>
    <property type="evidence" value="ECO:0007669"/>
    <property type="project" value="TreeGrafter"/>
</dbReference>
<dbReference type="InterPro" id="IPR027417">
    <property type="entry name" value="P-loop_NTPase"/>
</dbReference>
<keyword evidence="9" id="KW-0539">Nucleus</keyword>
<evidence type="ECO:0000256" key="6">
    <source>
        <dbReference type="ARBA" id="ARBA00023125"/>
    </source>
</evidence>
<dbReference type="GO" id="GO:0005815">
    <property type="term" value="C:microtubule organizing center"/>
    <property type="evidence" value="ECO:0007669"/>
    <property type="project" value="TreeGrafter"/>
</dbReference>
<dbReference type="Pfam" id="PF21794">
    <property type="entry name" value="RAD51D_N"/>
    <property type="match status" value="1"/>
</dbReference>
<dbReference type="Pfam" id="PF08423">
    <property type="entry name" value="Rad51"/>
    <property type="match status" value="1"/>
</dbReference>
<evidence type="ECO:0000256" key="9">
    <source>
        <dbReference type="ARBA" id="ARBA00023242"/>
    </source>
</evidence>
<comment type="similarity">
    <text evidence="2">Belongs to the RecA family. RAD51 subfamily.</text>
</comment>
<evidence type="ECO:0000313" key="12">
    <source>
        <dbReference type="Proteomes" id="UP000762676"/>
    </source>
</evidence>
<dbReference type="AlphaFoldDB" id="A0AAV4H230"/>
<gene>
    <name evidence="11" type="ORF">ElyMa_006183400</name>
</gene>
<sequence>MSLPSGYSEVPVSTKDGFLVAVLQRDAGTNLPISQQKQFPDLLGTGTVMSKRPCALPTITYYVITPIGRSSSLQDLKMALRLGMCTAMTEEVLAKLETAGIISAVDFVSRDLESLSRELHIPYKDLCSIRWVSLAEHSAYPMIGLTLYQNALSSLAILSSGLDSLDQLLDGGLYTGEVTELAGDTGTGKTRICHWCAVSTVKEESNSVLYIDICNSFDVRLLMDSMPEVQPDPEILQSRLSRIKCLQVFDVFQLFSALDRVMDSLSQQDHTSSEWEGLKLVIIENLPLLIYPIMSNNAPYNQGILSRLGLKLKQLADSFSIAVLVSNYLVSLYGHSKTDQRKPALGRVWSTVPHTRVTLSRKLSSYAVFPAPSEVEAQLVKSGRQQTPCSATISLCKGGSSS</sequence>
<dbReference type="GO" id="GO:0005524">
    <property type="term" value="F:ATP binding"/>
    <property type="evidence" value="ECO:0007669"/>
    <property type="project" value="UniProtKB-KW"/>
</dbReference>
<dbReference type="InterPro" id="IPR048943">
    <property type="entry name" value="RAD51D_N"/>
</dbReference>
<evidence type="ECO:0000259" key="10">
    <source>
        <dbReference type="PROSITE" id="PS50162"/>
    </source>
</evidence>
<dbReference type="GO" id="GO:0042148">
    <property type="term" value="P:DNA strand invasion"/>
    <property type="evidence" value="ECO:0007669"/>
    <property type="project" value="TreeGrafter"/>
</dbReference>
<dbReference type="GO" id="GO:0033063">
    <property type="term" value="C:Rad51B-Rad51C-Rad51D-XRCC2 complex"/>
    <property type="evidence" value="ECO:0007669"/>
    <property type="project" value="TreeGrafter"/>
</dbReference>
<dbReference type="GO" id="GO:0000723">
    <property type="term" value="P:telomere maintenance"/>
    <property type="evidence" value="ECO:0007669"/>
    <property type="project" value="TreeGrafter"/>
</dbReference>
<feature type="domain" description="RecA family profile 1" evidence="10">
    <location>
        <begin position="154"/>
        <end position="329"/>
    </location>
</feature>
<dbReference type="PROSITE" id="PS50162">
    <property type="entry name" value="RECA_2"/>
    <property type="match status" value="1"/>
</dbReference>
<comment type="subcellular location">
    <subcellularLocation>
        <location evidence="1">Nucleus</location>
    </subcellularLocation>
</comment>
<dbReference type="PANTHER" id="PTHR46457">
    <property type="entry name" value="DNA REPAIR PROTEIN RAD51 HOMOLOG 4"/>
    <property type="match status" value="1"/>
</dbReference>
<dbReference type="GO" id="GO:0000400">
    <property type="term" value="F:four-way junction DNA binding"/>
    <property type="evidence" value="ECO:0007669"/>
    <property type="project" value="TreeGrafter"/>
</dbReference>
<accession>A0AAV4H230</accession>
<evidence type="ECO:0000256" key="7">
    <source>
        <dbReference type="ARBA" id="ARBA00023172"/>
    </source>
</evidence>
<protein>
    <submittedName>
        <fullName evidence="11">DNA repair protein RAD51 4</fullName>
    </submittedName>
</protein>
<dbReference type="GO" id="GO:0000724">
    <property type="term" value="P:double-strand break repair via homologous recombination"/>
    <property type="evidence" value="ECO:0007669"/>
    <property type="project" value="TreeGrafter"/>
</dbReference>
<evidence type="ECO:0000313" key="11">
    <source>
        <dbReference type="EMBL" id="GFR91759.1"/>
    </source>
</evidence>
<dbReference type="CDD" id="cd19489">
    <property type="entry name" value="Rad51D"/>
    <property type="match status" value="1"/>
</dbReference>
<dbReference type="GO" id="GO:0005657">
    <property type="term" value="C:replication fork"/>
    <property type="evidence" value="ECO:0007669"/>
    <property type="project" value="TreeGrafter"/>
</dbReference>
<keyword evidence="5" id="KW-0067">ATP-binding</keyword>
<evidence type="ECO:0000256" key="1">
    <source>
        <dbReference type="ARBA" id="ARBA00004123"/>
    </source>
</evidence>
<dbReference type="SUPFAM" id="SSF52540">
    <property type="entry name" value="P-loop containing nucleoside triphosphate hydrolases"/>
    <property type="match status" value="1"/>
</dbReference>
<keyword evidence="8" id="KW-0234">DNA repair</keyword>
<dbReference type="InterPro" id="IPR047323">
    <property type="entry name" value="Rad51D_C"/>
</dbReference>
<keyword evidence="6" id="KW-0238">DNA-binding</keyword>
<evidence type="ECO:0000256" key="3">
    <source>
        <dbReference type="ARBA" id="ARBA00022741"/>
    </source>
</evidence>
<name>A0AAV4H230_9GAST</name>
<keyword evidence="7" id="KW-0233">DNA recombination</keyword>
<evidence type="ECO:0000256" key="2">
    <source>
        <dbReference type="ARBA" id="ARBA00007095"/>
    </source>
</evidence>
<proteinExistence type="inferred from homology"/>
<reference evidence="11 12" key="1">
    <citation type="journal article" date="2021" name="Elife">
        <title>Chloroplast acquisition without the gene transfer in kleptoplastic sea slugs, Plakobranchus ocellatus.</title>
        <authorList>
            <person name="Maeda T."/>
            <person name="Takahashi S."/>
            <person name="Yoshida T."/>
            <person name="Shimamura S."/>
            <person name="Takaki Y."/>
            <person name="Nagai Y."/>
            <person name="Toyoda A."/>
            <person name="Suzuki Y."/>
            <person name="Arimoto A."/>
            <person name="Ishii H."/>
            <person name="Satoh N."/>
            <person name="Nishiyama T."/>
            <person name="Hasebe M."/>
            <person name="Maruyama T."/>
            <person name="Minagawa J."/>
            <person name="Obokata J."/>
            <person name="Shigenobu S."/>
        </authorList>
    </citation>
    <scope>NUCLEOTIDE SEQUENCE [LARGE SCALE GENOMIC DNA]</scope>
</reference>
<dbReference type="GO" id="GO:0007131">
    <property type="term" value="P:reciprocal meiotic recombination"/>
    <property type="evidence" value="ECO:0007669"/>
    <property type="project" value="TreeGrafter"/>
</dbReference>
<keyword evidence="4" id="KW-0227">DNA damage</keyword>
<dbReference type="GO" id="GO:0140664">
    <property type="term" value="F:ATP-dependent DNA damage sensor activity"/>
    <property type="evidence" value="ECO:0007669"/>
    <property type="project" value="InterPro"/>
</dbReference>